<keyword evidence="1" id="KW-1133">Transmembrane helix</keyword>
<reference evidence="2 3" key="1">
    <citation type="submission" date="2019-05" db="EMBL/GenBank/DDBJ databases">
        <title>Another draft genome of Portunus trituberculatus and its Hox gene families provides insights of decapod evolution.</title>
        <authorList>
            <person name="Jeong J.-H."/>
            <person name="Song I."/>
            <person name="Kim S."/>
            <person name="Choi T."/>
            <person name="Kim D."/>
            <person name="Ryu S."/>
            <person name="Kim W."/>
        </authorList>
    </citation>
    <scope>NUCLEOTIDE SEQUENCE [LARGE SCALE GENOMIC DNA]</scope>
    <source>
        <tissue evidence="2">Muscle</tissue>
    </source>
</reference>
<keyword evidence="1" id="KW-0472">Membrane</keyword>
<evidence type="ECO:0000256" key="1">
    <source>
        <dbReference type="SAM" id="Phobius"/>
    </source>
</evidence>
<dbReference type="Proteomes" id="UP000324222">
    <property type="component" value="Unassembled WGS sequence"/>
</dbReference>
<sequence length="104" mass="11252">MDRLAGDEEGKRISRISTALPSSNTLLPSSLTTNRPTFLPSFLPSFLPFLLFLLLLFLHPAIAATILSPSLHHLPLSCLSLMSPRTTTTTTTATLGLNSLNNSF</sequence>
<accession>A0A5B7JZJ1</accession>
<keyword evidence="3" id="KW-1185">Reference proteome</keyword>
<evidence type="ECO:0000313" key="3">
    <source>
        <dbReference type="Proteomes" id="UP000324222"/>
    </source>
</evidence>
<comment type="caution">
    <text evidence="2">The sequence shown here is derived from an EMBL/GenBank/DDBJ whole genome shotgun (WGS) entry which is preliminary data.</text>
</comment>
<feature type="transmembrane region" description="Helical" evidence="1">
    <location>
        <begin position="46"/>
        <end position="67"/>
    </location>
</feature>
<organism evidence="2 3">
    <name type="scientific">Portunus trituberculatus</name>
    <name type="common">Swimming crab</name>
    <name type="synonym">Neptunus trituberculatus</name>
    <dbReference type="NCBI Taxonomy" id="210409"/>
    <lineage>
        <taxon>Eukaryota</taxon>
        <taxon>Metazoa</taxon>
        <taxon>Ecdysozoa</taxon>
        <taxon>Arthropoda</taxon>
        <taxon>Crustacea</taxon>
        <taxon>Multicrustacea</taxon>
        <taxon>Malacostraca</taxon>
        <taxon>Eumalacostraca</taxon>
        <taxon>Eucarida</taxon>
        <taxon>Decapoda</taxon>
        <taxon>Pleocyemata</taxon>
        <taxon>Brachyura</taxon>
        <taxon>Eubrachyura</taxon>
        <taxon>Portunoidea</taxon>
        <taxon>Portunidae</taxon>
        <taxon>Portuninae</taxon>
        <taxon>Portunus</taxon>
    </lineage>
</organism>
<dbReference type="EMBL" id="VSRR010121110">
    <property type="protein sequence ID" value="MPD00046.1"/>
    <property type="molecule type" value="Genomic_DNA"/>
</dbReference>
<protein>
    <submittedName>
        <fullName evidence="2">Uncharacterized protein</fullName>
    </submittedName>
</protein>
<evidence type="ECO:0000313" key="2">
    <source>
        <dbReference type="EMBL" id="MPD00046.1"/>
    </source>
</evidence>
<keyword evidence="1" id="KW-0812">Transmembrane</keyword>
<gene>
    <name evidence="2" type="ORF">E2C01_095494</name>
</gene>
<name>A0A5B7JZJ1_PORTR</name>
<proteinExistence type="predicted"/>
<dbReference type="AlphaFoldDB" id="A0A5B7JZJ1"/>